<name>A0A5B7YD18_9ALTE</name>
<dbReference type="AlphaFoldDB" id="A0A5B7YD18"/>
<dbReference type="OrthoDB" id="9772484at2"/>
<feature type="binding site" evidence="4">
    <location>
        <position position="262"/>
    </location>
    <ligand>
        <name>FAD</name>
        <dbReference type="ChEBI" id="CHEBI:57692"/>
    </ligand>
</feature>
<dbReference type="RefSeq" id="WP_139756212.1">
    <property type="nucleotide sequence ID" value="NZ_CP039852.1"/>
</dbReference>
<dbReference type="InterPro" id="IPR014729">
    <property type="entry name" value="Rossmann-like_a/b/a_fold"/>
</dbReference>
<keyword evidence="2 4" id="KW-0285">Flavoprotein</keyword>
<dbReference type="Gene3D" id="1.25.40.80">
    <property type="match status" value="1"/>
</dbReference>
<dbReference type="InterPro" id="IPR036155">
    <property type="entry name" value="Crypto/Photolyase_N_sf"/>
</dbReference>
<dbReference type="Gene3D" id="1.10.579.10">
    <property type="entry name" value="DNA Cyclobutane Dipyrimidine Photolyase, subunit A, domain 3"/>
    <property type="match status" value="1"/>
</dbReference>
<gene>
    <name evidence="6" type="ORF">FBQ74_08205</name>
</gene>
<evidence type="ECO:0000259" key="5">
    <source>
        <dbReference type="PROSITE" id="PS51645"/>
    </source>
</evidence>
<evidence type="ECO:0000313" key="6">
    <source>
        <dbReference type="EMBL" id="QCZ93468.1"/>
    </source>
</evidence>
<dbReference type="SUPFAM" id="SSF52425">
    <property type="entry name" value="Cryptochrome/photolyase, N-terminal domain"/>
    <property type="match status" value="1"/>
</dbReference>
<proteinExistence type="predicted"/>
<evidence type="ECO:0000313" key="7">
    <source>
        <dbReference type="Proteomes" id="UP000304912"/>
    </source>
</evidence>
<dbReference type="PROSITE" id="PS51645">
    <property type="entry name" value="PHR_CRY_ALPHA_BETA"/>
    <property type="match status" value="1"/>
</dbReference>
<evidence type="ECO:0000256" key="4">
    <source>
        <dbReference type="PIRSR" id="PIRSR602081-1"/>
    </source>
</evidence>
<sequence length="488" mass="57485">MTDKEINVVWLKRDLRLRDHAPLYEAAKDGSPVLLVYMFEPELAEDPHFTAQHWQFVTDSITNLNTQLRPFNTQVWLGFDSAINIFACIHKRYKIRSLFSHLETGLLNTFARDKAVSDWCERNAVKWHEYAQSAVTRKLKNRRDWRQRWSAFYQQPCRDIHPDSINWVAVTQPEPMTHPLPPCQLRRQPGGEQRAWSVLKNFFTDRFARYHTDISYPEAARRSCSRLSPYIAFGNISTRQIYQYVKTVSEREAKHKLAIKAFSDRIAWHDHFVQKFESEHQMQWRSVNKGYRDFIYEDGPTAQWLFEKWRQGQTGIPIIDACMIALRATGYLNFRMRGMIVSFACHWLNLDWRRPAEYLAGQFLDFEPGIHYPQIQMQAGVSGTNTIRLYNPLKQSRTLDSDGQFIKKWVPDLQAVPAAYIHTPWDIPQMIASLENFQIPALYRQPIIDLAVKGPLIRERLWAFRERPEVIKEAARILYKHSMPGSRR</sequence>
<protein>
    <submittedName>
        <fullName evidence="6">Deoxyribodipyrimidine photo-lyase</fullName>
    </submittedName>
</protein>
<dbReference type="GO" id="GO:0009416">
    <property type="term" value="P:response to light stimulus"/>
    <property type="evidence" value="ECO:0007669"/>
    <property type="project" value="TreeGrafter"/>
</dbReference>
<reference evidence="6 7" key="1">
    <citation type="submission" date="2019-04" db="EMBL/GenBank/DDBJ databases">
        <title>Salinimonas iocasae sp. nov., a halophilic bacterium isolated from the outer tube casing of tubeworms in Okinawa Trough.</title>
        <authorList>
            <person name="Zhang H."/>
            <person name="Wang H."/>
            <person name="Li C."/>
        </authorList>
    </citation>
    <scope>NUCLEOTIDE SEQUENCE [LARGE SCALE GENOMIC DNA]</scope>
    <source>
        <strain evidence="6 7">KX18D6</strain>
    </source>
</reference>
<dbReference type="GO" id="GO:0003904">
    <property type="term" value="F:deoxyribodipyrimidine photo-lyase activity"/>
    <property type="evidence" value="ECO:0007669"/>
    <property type="project" value="TreeGrafter"/>
</dbReference>
<dbReference type="InterPro" id="IPR036134">
    <property type="entry name" value="Crypto/Photolyase_FAD-like_sf"/>
</dbReference>
<dbReference type="Gene3D" id="3.40.50.620">
    <property type="entry name" value="HUPs"/>
    <property type="match status" value="1"/>
</dbReference>
<dbReference type="Pfam" id="PF00875">
    <property type="entry name" value="DNA_photolyase"/>
    <property type="match status" value="1"/>
</dbReference>
<comment type="cofactor">
    <cofactor evidence="4">
        <name>FAD</name>
        <dbReference type="ChEBI" id="CHEBI:57692"/>
    </cofactor>
    <text evidence="4">Binds 1 FAD per subunit.</text>
</comment>
<keyword evidence="7" id="KW-1185">Reference proteome</keyword>
<dbReference type="Proteomes" id="UP000304912">
    <property type="component" value="Chromosome"/>
</dbReference>
<keyword evidence="6" id="KW-0456">Lyase</keyword>
<dbReference type="InterPro" id="IPR006050">
    <property type="entry name" value="DNA_photolyase_N"/>
</dbReference>
<feature type="domain" description="Photolyase/cryptochrome alpha/beta" evidence="5">
    <location>
        <begin position="5"/>
        <end position="135"/>
    </location>
</feature>
<evidence type="ECO:0000256" key="2">
    <source>
        <dbReference type="ARBA" id="ARBA00022630"/>
    </source>
</evidence>
<dbReference type="InterPro" id="IPR002081">
    <property type="entry name" value="Cryptochrome/DNA_photolyase_1"/>
</dbReference>
<dbReference type="PANTHER" id="PTHR11455">
    <property type="entry name" value="CRYPTOCHROME"/>
    <property type="match status" value="1"/>
</dbReference>
<organism evidence="6 7">
    <name type="scientific">Salinimonas iocasae</name>
    <dbReference type="NCBI Taxonomy" id="2572577"/>
    <lineage>
        <taxon>Bacteria</taxon>
        <taxon>Pseudomonadati</taxon>
        <taxon>Pseudomonadota</taxon>
        <taxon>Gammaproteobacteria</taxon>
        <taxon>Alteromonadales</taxon>
        <taxon>Alteromonadaceae</taxon>
        <taxon>Alteromonas/Salinimonas group</taxon>
        <taxon>Salinimonas</taxon>
    </lineage>
</organism>
<feature type="binding site" evidence="4">
    <location>
        <position position="210"/>
    </location>
    <ligand>
        <name>FAD</name>
        <dbReference type="ChEBI" id="CHEBI:57692"/>
    </ligand>
</feature>
<dbReference type="GO" id="GO:0071949">
    <property type="term" value="F:FAD binding"/>
    <property type="evidence" value="ECO:0007669"/>
    <property type="project" value="TreeGrafter"/>
</dbReference>
<dbReference type="PANTHER" id="PTHR11455:SF9">
    <property type="entry name" value="CRYPTOCHROME CIRCADIAN CLOCK 5 ISOFORM X1"/>
    <property type="match status" value="1"/>
</dbReference>
<evidence type="ECO:0000256" key="3">
    <source>
        <dbReference type="ARBA" id="ARBA00022827"/>
    </source>
</evidence>
<dbReference type="SUPFAM" id="SSF48173">
    <property type="entry name" value="Cryptochrome/photolyase FAD-binding domain"/>
    <property type="match status" value="1"/>
</dbReference>
<dbReference type="KEGG" id="salk:FBQ74_08205"/>
<evidence type="ECO:0000256" key="1">
    <source>
        <dbReference type="ARBA" id="ARBA00001932"/>
    </source>
</evidence>
<accession>A0A5B7YD18</accession>
<comment type="cofactor">
    <cofactor evidence="1">
        <name>(6R)-5,10-methylene-5,6,7,8-tetrahydrofolate</name>
        <dbReference type="ChEBI" id="CHEBI:15636"/>
    </cofactor>
</comment>
<dbReference type="InterPro" id="IPR005101">
    <property type="entry name" value="Cryptochr/Photolyase_FAD-bd"/>
</dbReference>
<dbReference type="Pfam" id="PF03441">
    <property type="entry name" value="FAD_binding_7"/>
    <property type="match status" value="1"/>
</dbReference>
<keyword evidence="3 4" id="KW-0274">FAD</keyword>
<dbReference type="EMBL" id="CP039852">
    <property type="protein sequence ID" value="QCZ93468.1"/>
    <property type="molecule type" value="Genomic_DNA"/>
</dbReference>
<dbReference type="GO" id="GO:0003677">
    <property type="term" value="F:DNA binding"/>
    <property type="evidence" value="ECO:0007669"/>
    <property type="project" value="TreeGrafter"/>
</dbReference>